<evidence type="ECO:0000313" key="2">
    <source>
        <dbReference type="Proteomes" id="UP000093476"/>
    </source>
</evidence>
<proteinExistence type="predicted"/>
<dbReference type="AlphaFoldDB" id="A0A1C0U025"/>
<comment type="caution">
    <text evidence="1">The sequence shown here is derived from an EMBL/GenBank/DDBJ whole genome shotgun (WGS) entry which is preliminary data.</text>
</comment>
<evidence type="ECO:0000313" key="1">
    <source>
        <dbReference type="EMBL" id="OCQ51270.1"/>
    </source>
</evidence>
<protein>
    <submittedName>
        <fullName evidence="1">Uncharacterized protein</fullName>
    </submittedName>
</protein>
<keyword evidence="2" id="KW-1185">Reference proteome</keyword>
<gene>
    <name evidence="1" type="ORF">Ppb6_03491</name>
</gene>
<name>A0A1C0U025_9GAMM</name>
<dbReference type="RefSeq" id="WP_065824183.1">
    <property type="nucleotide sequence ID" value="NZ_CAWMQZ010000165.1"/>
</dbReference>
<dbReference type="NCBIfam" id="NF041262">
    <property type="entry name" value="colicin_Z_Cterm"/>
    <property type="match status" value="1"/>
</dbReference>
<dbReference type="Proteomes" id="UP000093476">
    <property type="component" value="Unassembled WGS sequence"/>
</dbReference>
<sequence length="94" mass="10443">MPAAQAYAPPGFWGPWIDLQGWFGNSHSVRYSFDTESQAPSTFSVEIQYVDEPALKTIQTIGPGNYLVRSNGGIGVDRIRCKSHSIGQNIRITW</sequence>
<reference evidence="1 2" key="1">
    <citation type="submission" date="2015-12" db="EMBL/GenBank/DDBJ databases">
        <title>Genome comparisons provide insights into the role of secondary metabolites in the pathogenic phase of the Photorhabdus life cycle.</title>
        <authorList>
            <person name="Tobias N.J."/>
            <person name="Mishra B."/>
            <person name="Gupta D.K."/>
            <person name="Thines M."/>
            <person name="Stinear T.P."/>
            <person name="Bode H.B."/>
        </authorList>
    </citation>
    <scope>NUCLEOTIDE SEQUENCE [LARGE SCALE GENOMIC DNA]</scope>
    <source>
        <strain evidence="1 2">PB68.1</strain>
    </source>
</reference>
<dbReference type="EMBL" id="LOMY01000165">
    <property type="protein sequence ID" value="OCQ51270.1"/>
    <property type="molecule type" value="Genomic_DNA"/>
</dbReference>
<accession>A0A1C0U025</accession>
<organism evidence="1 2">
    <name type="scientific">Photorhabdus australis subsp. thailandensis</name>
    <dbReference type="NCBI Taxonomy" id="2805096"/>
    <lineage>
        <taxon>Bacteria</taxon>
        <taxon>Pseudomonadati</taxon>
        <taxon>Pseudomonadota</taxon>
        <taxon>Gammaproteobacteria</taxon>
        <taxon>Enterobacterales</taxon>
        <taxon>Morganellaceae</taxon>
        <taxon>Photorhabdus</taxon>
    </lineage>
</organism>
<dbReference type="STRING" id="286156.Ppb6_03491"/>